<gene>
    <name evidence="2" type="ORF">NQ318_013292</name>
</gene>
<evidence type="ECO:0000313" key="2">
    <source>
        <dbReference type="EMBL" id="KAJ8932716.1"/>
    </source>
</evidence>
<name>A0AAV8X2H3_9CUCU</name>
<proteinExistence type="predicted"/>
<organism evidence="2 3">
    <name type="scientific">Aromia moschata</name>
    <dbReference type="NCBI Taxonomy" id="1265417"/>
    <lineage>
        <taxon>Eukaryota</taxon>
        <taxon>Metazoa</taxon>
        <taxon>Ecdysozoa</taxon>
        <taxon>Arthropoda</taxon>
        <taxon>Hexapoda</taxon>
        <taxon>Insecta</taxon>
        <taxon>Pterygota</taxon>
        <taxon>Neoptera</taxon>
        <taxon>Endopterygota</taxon>
        <taxon>Coleoptera</taxon>
        <taxon>Polyphaga</taxon>
        <taxon>Cucujiformia</taxon>
        <taxon>Chrysomeloidea</taxon>
        <taxon>Cerambycidae</taxon>
        <taxon>Cerambycinae</taxon>
        <taxon>Callichromatini</taxon>
        <taxon>Aromia</taxon>
    </lineage>
</organism>
<evidence type="ECO:0000256" key="1">
    <source>
        <dbReference type="SAM" id="MobiDB-lite"/>
    </source>
</evidence>
<protein>
    <submittedName>
        <fullName evidence="2">Uncharacterized protein</fullName>
    </submittedName>
</protein>
<reference evidence="2" key="1">
    <citation type="journal article" date="2023" name="Insect Mol. Biol.">
        <title>Genome sequencing provides insights into the evolution of gene families encoding plant cell wall-degrading enzymes in longhorned beetles.</title>
        <authorList>
            <person name="Shin N.R."/>
            <person name="Okamura Y."/>
            <person name="Kirsch R."/>
            <person name="Pauchet Y."/>
        </authorList>
    </citation>
    <scope>NUCLEOTIDE SEQUENCE</scope>
    <source>
        <strain evidence="2">AMC_N1</strain>
    </source>
</reference>
<feature type="compositionally biased region" description="Basic and acidic residues" evidence="1">
    <location>
        <begin position="70"/>
        <end position="88"/>
    </location>
</feature>
<feature type="region of interest" description="Disordered" evidence="1">
    <location>
        <begin position="34"/>
        <end position="54"/>
    </location>
</feature>
<sequence>MQRSLDQRIAIKFCGNWRRVQETIPMLKKAFASTNSTAPSVAQGLRRRSGRCQRREPPDAINLQFRRQRKTNEEGVREARAKGANERSKARRASKLPRTFGDLPRQPGFLTTGYRGRKLGL</sequence>
<keyword evidence="3" id="KW-1185">Reference proteome</keyword>
<accession>A0AAV8X2H3</accession>
<dbReference type="Proteomes" id="UP001162162">
    <property type="component" value="Unassembled WGS sequence"/>
</dbReference>
<dbReference type="EMBL" id="JAPWTK010001370">
    <property type="protein sequence ID" value="KAJ8932716.1"/>
    <property type="molecule type" value="Genomic_DNA"/>
</dbReference>
<feature type="region of interest" description="Disordered" evidence="1">
    <location>
        <begin position="66"/>
        <end position="121"/>
    </location>
</feature>
<evidence type="ECO:0000313" key="3">
    <source>
        <dbReference type="Proteomes" id="UP001162162"/>
    </source>
</evidence>
<comment type="caution">
    <text evidence="2">The sequence shown here is derived from an EMBL/GenBank/DDBJ whole genome shotgun (WGS) entry which is preliminary data.</text>
</comment>
<dbReference type="AlphaFoldDB" id="A0AAV8X2H3"/>